<protein>
    <submittedName>
        <fullName evidence="2">Uncharacterized protein</fullName>
    </submittedName>
</protein>
<accession>A0A1G2EN89</accession>
<keyword evidence="1" id="KW-1133">Transmembrane helix</keyword>
<organism evidence="2 3">
    <name type="scientific">Candidatus Nealsonbacteria bacterium RIFOXYB1_FULL_40_15</name>
    <dbReference type="NCBI Taxonomy" id="1801677"/>
    <lineage>
        <taxon>Bacteria</taxon>
        <taxon>Candidatus Nealsoniibacteriota</taxon>
    </lineage>
</organism>
<gene>
    <name evidence="2" type="ORF">A2365_01440</name>
</gene>
<reference evidence="2 3" key="1">
    <citation type="journal article" date="2016" name="Nat. Commun.">
        <title>Thousands of microbial genomes shed light on interconnected biogeochemical processes in an aquifer system.</title>
        <authorList>
            <person name="Anantharaman K."/>
            <person name="Brown C.T."/>
            <person name="Hug L.A."/>
            <person name="Sharon I."/>
            <person name="Castelle C.J."/>
            <person name="Probst A.J."/>
            <person name="Thomas B.C."/>
            <person name="Singh A."/>
            <person name="Wilkins M.J."/>
            <person name="Karaoz U."/>
            <person name="Brodie E.L."/>
            <person name="Williams K.H."/>
            <person name="Hubbard S.S."/>
            <person name="Banfield J.F."/>
        </authorList>
    </citation>
    <scope>NUCLEOTIDE SEQUENCE [LARGE SCALE GENOMIC DNA]</scope>
</reference>
<evidence type="ECO:0000256" key="1">
    <source>
        <dbReference type="SAM" id="Phobius"/>
    </source>
</evidence>
<keyword evidence="1" id="KW-0472">Membrane</keyword>
<name>A0A1G2EN89_9BACT</name>
<evidence type="ECO:0000313" key="3">
    <source>
        <dbReference type="Proteomes" id="UP000177740"/>
    </source>
</evidence>
<dbReference type="EMBL" id="MHMM01000009">
    <property type="protein sequence ID" value="OGZ27239.1"/>
    <property type="molecule type" value="Genomic_DNA"/>
</dbReference>
<dbReference type="Proteomes" id="UP000177740">
    <property type="component" value="Unassembled WGS sequence"/>
</dbReference>
<proteinExistence type="predicted"/>
<dbReference type="AlphaFoldDB" id="A0A1G2EN89"/>
<sequence length="307" mass="34894">MDKIKVFLGRSISPLVAVLIIALLGTIITSSILLSLQGDPFQRDKEVEFIRSDSLVSSECEKEYTEINDFLEYANYCDVNEDCKILQITPANTKLGCFRFVNKTFNQYETNSKISSYIEKCEPAAEETCAIPVNAMCSYYKCVESPIATLLRKDFLYPYSLSWIEYNEWTEGSINFSITSVLLEAVGGSQNFLTFGGGTYYPPYINLENEFRVITFLLKIQNADKEYNNTLPINIRRITNEEGDKVTPNYPDSHSYISISPNATLYDQQFIFVVPKDETEFSFTTGGASNIHFNIKILSDTLEITKF</sequence>
<feature type="transmembrane region" description="Helical" evidence="1">
    <location>
        <begin position="12"/>
        <end position="36"/>
    </location>
</feature>
<dbReference type="STRING" id="1801677.A2365_01440"/>
<evidence type="ECO:0000313" key="2">
    <source>
        <dbReference type="EMBL" id="OGZ27239.1"/>
    </source>
</evidence>
<keyword evidence="1" id="KW-0812">Transmembrane</keyword>
<comment type="caution">
    <text evidence="2">The sequence shown here is derived from an EMBL/GenBank/DDBJ whole genome shotgun (WGS) entry which is preliminary data.</text>
</comment>